<dbReference type="Proteomes" id="UP000260814">
    <property type="component" value="Unassembled WGS sequence"/>
</dbReference>
<evidence type="ECO:0000313" key="3">
    <source>
        <dbReference type="Proteomes" id="UP000260814"/>
    </source>
</evidence>
<evidence type="ECO:0000313" key="4">
    <source>
        <dbReference type="Proteomes" id="UP000284916"/>
    </source>
</evidence>
<reference evidence="3 4" key="1">
    <citation type="submission" date="2018-08" db="EMBL/GenBank/DDBJ databases">
        <title>A genome reference for cultivated species of the human gut microbiota.</title>
        <authorList>
            <person name="Zou Y."/>
            <person name="Xue W."/>
            <person name="Luo G."/>
        </authorList>
    </citation>
    <scope>NUCLEOTIDE SEQUENCE [LARGE SCALE GENOMIC DNA]</scope>
    <source>
        <strain evidence="2 4">AF39-11</strain>
        <strain evidence="1 3">OM06-2</strain>
    </source>
</reference>
<protein>
    <submittedName>
        <fullName evidence="1">Uncharacterized protein</fullName>
    </submittedName>
</protein>
<organism evidence="1 3">
    <name type="scientific">Phocaeicola plebeius</name>
    <dbReference type="NCBI Taxonomy" id="310297"/>
    <lineage>
        <taxon>Bacteria</taxon>
        <taxon>Pseudomonadati</taxon>
        <taxon>Bacteroidota</taxon>
        <taxon>Bacteroidia</taxon>
        <taxon>Bacteroidales</taxon>
        <taxon>Bacteroidaceae</taxon>
        <taxon>Phocaeicola</taxon>
    </lineage>
</organism>
<sequence>MMENINNKLVENVNVVVNNKNNKDMKQEATYKTIKANINGTVENIILGYSIYNMERPKDKADLISLIDKEKMLDVIFHLGNADIFWNEGIELKDANGNIIPKDTPNVYVPCDTADTYWRFEVDEILQNVEVHQFKSLQEYGQAIGNTTLYSRKPNNVESLGFASIASKNQTYNSIYNFAKKHGIPMNTAMSFFDVKLKQTQTMQLAMGLNVKDIPELKRTEEEAEQLIESVEMVFGKQEKGKRYAINSINTTIRQFNLATVLDALAKIPASIITTYKMSECHEKESCLVAELVLFICEMQEKQAA</sequence>
<dbReference type="Proteomes" id="UP000284916">
    <property type="component" value="Unassembled WGS sequence"/>
</dbReference>
<evidence type="ECO:0000313" key="1">
    <source>
        <dbReference type="EMBL" id="RGM92959.1"/>
    </source>
</evidence>
<name>A0A3E4ZD33_9BACT</name>
<dbReference type="AlphaFoldDB" id="A0A3E4ZD33"/>
<dbReference type="EMBL" id="QROI01000012">
    <property type="protein sequence ID" value="RHL15160.1"/>
    <property type="molecule type" value="Genomic_DNA"/>
</dbReference>
<dbReference type="EMBL" id="QSTW01000002">
    <property type="protein sequence ID" value="RGM92959.1"/>
    <property type="molecule type" value="Genomic_DNA"/>
</dbReference>
<accession>A0A3E4ZD33</accession>
<proteinExistence type="predicted"/>
<evidence type="ECO:0000313" key="2">
    <source>
        <dbReference type="EMBL" id="RHL15160.1"/>
    </source>
</evidence>
<comment type="caution">
    <text evidence="1">The sequence shown here is derived from an EMBL/GenBank/DDBJ whole genome shotgun (WGS) entry which is preliminary data.</text>
</comment>
<gene>
    <name evidence="2" type="ORF">DW035_08975</name>
    <name evidence="1" type="ORF">DXB87_02700</name>
</gene>